<dbReference type="RefSeq" id="WP_310918067.1">
    <property type="nucleotide sequence ID" value="NZ_JAMQON010000001.1"/>
</dbReference>
<keyword evidence="3" id="KW-0479">Metal-binding</keyword>
<dbReference type="Proteomes" id="UP001259659">
    <property type="component" value="Unassembled WGS sequence"/>
</dbReference>
<evidence type="ECO:0000256" key="1">
    <source>
        <dbReference type="ARBA" id="ARBA00001947"/>
    </source>
</evidence>
<proteinExistence type="predicted"/>
<dbReference type="PANTHER" id="PTHR37418">
    <property type="entry name" value="3-KETO-5-AMINOHEXANOATE CLEAVAGE ENZYME-RELATED"/>
    <property type="match status" value="1"/>
</dbReference>
<evidence type="ECO:0000313" key="5">
    <source>
        <dbReference type="EMBL" id="MDS0258502.1"/>
    </source>
</evidence>
<dbReference type="EMBL" id="JAMQON010000001">
    <property type="protein sequence ID" value="MDS0258502.1"/>
    <property type="molecule type" value="Genomic_DNA"/>
</dbReference>
<evidence type="ECO:0000256" key="2">
    <source>
        <dbReference type="ARBA" id="ARBA00022679"/>
    </source>
</evidence>
<evidence type="ECO:0000313" key="6">
    <source>
        <dbReference type="Proteomes" id="UP001259659"/>
    </source>
</evidence>
<comment type="caution">
    <text evidence="5">The sequence shown here is derived from an EMBL/GenBank/DDBJ whole genome shotgun (WGS) entry which is preliminary data.</text>
</comment>
<accession>A0ABU2F8I1</accession>
<dbReference type="Pfam" id="PF05853">
    <property type="entry name" value="BKACE"/>
    <property type="match status" value="1"/>
</dbReference>
<dbReference type="InterPro" id="IPR013785">
    <property type="entry name" value="Aldolase_TIM"/>
</dbReference>
<keyword evidence="4" id="KW-0862">Zinc</keyword>
<sequence length="290" mass="30943">MTYSDYIRGDEVTLAVAPTGYRYSTDVNDSLPVTPERVATHVYESMALGATVAHLHGRDSDGAPDPERLPAFGSAVRELCDDDILLEYATAPDCPLGDFLAVLDSAPVPALATVRPGPTRHGYRSAAATSRRDTEQLVRALVDRGITPNLLVTGGPDLHEVARLREASVLPDPPVITVKLGAPAGAVGTPQSLLALLGAVPEDAHCFVRATGPNQYPLTTLAFFLGAHPMVGMEDNLFFAPDRPVDRNAQLVRTVAQLAQRSLREVAAADHANDRLTLSGTRTEHDDVEA</sequence>
<gene>
    <name evidence="5" type="ORF">NDI56_03640</name>
</gene>
<organism evidence="5 6">
    <name type="scientific">Haloarcula saliterrae</name>
    <dbReference type="NCBI Taxonomy" id="2950534"/>
    <lineage>
        <taxon>Archaea</taxon>
        <taxon>Methanobacteriati</taxon>
        <taxon>Methanobacteriota</taxon>
        <taxon>Stenosarchaea group</taxon>
        <taxon>Halobacteria</taxon>
        <taxon>Halobacteriales</taxon>
        <taxon>Haloarculaceae</taxon>
        <taxon>Haloarcula</taxon>
    </lineage>
</organism>
<dbReference type="PANTHER" id="PTHR37418:SF2">
    <property type="entry name" value="3-KETO-5-AMINOHEXANOATE CLEAVAGE ENZYME"/>
    <property type="match status" value="1"/>
</dbReference>
<protein>
    <submittedName>
        <fullName evidence="5">3-keto-5-aminohexanoate cleavage protein</fullName>
    </submittedName>
</protein>
<dbReference type="Gene3D" id="3.20.20.70">
    <property type="entry name" value="Aldolase class I"/>
    <property type="match status" value="1"/>
</dbReference>
<comment type="cofactor">
    <cofactor evidence="1">
        <name>Zn(2+)</name>
        <dbReference type="ChEBI" id="CHEBI:29105"/>
    </cofactor>
</comment>
<keyword evidence="2" id="KW-0808">Transferase</keyword>
<reference evidence="5 6" key="1">
    <citation type="submission" date="2022-06" db="EMBL/GenBank/DDBJ databases">
        <title>Haloarcula sp. a new haloarchaeum isolate from saline soil.</title>
        <authorList>
            <person name="Strakova D."/>
            <person name="Galisteo C."/>
            <person name="Sanchez-Porro C."/>
            <person name="Ventosa A."/>
        </authorList>
    </citation>
    <scope>NUCLEOTIDE SEQUENCE [LARGE SCALE GENOMIC DNA]</scope>
    <source>
        <strain evidence="5 6">S1CR25-12</strain>
    </source>
</reference>
<evidence type="ECO:0000256" key="3">
    <source>
        <dbReference type="ARBA" id="ARBA00022723"/>
    </source>
</evidence>
<name>A0ABU2F8I1_9EURY</name>
<keyword evidence="6" id="KW-1185">Reference proteome</keyword>
<dbReference type="InterPro" id="IPR008567">
    <property type="entry name" value="BKACE"/>
</dbReference>
<evidence type="ECO:0000256" key="4">
    <source>
        <dbReference type="ARBA" id="ARBA00022833"/>
    </source>
</evidence>